<keyword evidence="2" id="KW-1185">Reference proteome</keyword>
<evidence type="ECO:0008006" key="3">
    <source>
        <dbReference type="Google" id="ProtNLM"/>
    </source>
</evidence>
<dbReference type="EMBL" id="CP073721">
    <property type="protein sequence ID" value="UWZ37829.1"/>
    <property type="molecule type" value="Genomic_DNA"/>
</dbReference>
<name>A0ABY5ZBX0_9ACTN</name>
<sequence>MTAHELKPGDRVRDRQWGGKYTGTVRHSDGVDGVFVAWDNSFVEDQMATSDVELIEDPS</sequence>
<organism evidence="1 2">
    <name type="scientific">Dactylosporangium roseum</name>
    <dbReference type="NCBI Taxonomy" id="47989"/>
    <lineage>
        <taxon>Bacteria</taxon>
        <taxon>Bacillati</taxon>
        <taxon>Actinomycetota</taxon>
        <taxon>Actinomycetes</taxon>
        <taxon>Micromonosporales</taxon>
        <taxon>Micromonosporaceae</taxon>
        <taxon>Dactylosporangium</taxon>
    </lineage>
</organism>
<proteinExistence type="predicted"/>
<dbReference type="Proteomes" id="UP001058271">
    <property type="component" value="Chromosome"/>
</dbReference>
<reference evidence="1" key="1">
    <citation type="submission" date="2021-04" db="EMBL/GenBank/DDBJ databases">
        <title>Biosynthetic gene clusters of Dactylosporangioum roseum.</title>
        <authorList>
            <person name="Hartkoorn R.C."/>
            <person name="Beaudoing E."/>
            <person name="Hot D."/>
            <person name="Moureu S."/>
        </authorList>
    </citation>
    <scope>NUCLEOTIDE SEQUENCE</scope>
    <source>
        <strain evidence="1">NRRL B-16295</strain>
    </source>
</reference>
<accession>A0ABY5ZBX0</accession>
<evidence type="ECO:0000313" key="1">
    <source>
        <dbReference type="EMBL" id="UWZ37829.1"/>
    </source>
</evidence>
<dbReference type="RefSeq" id="WP_260727192.1">
    <property type="nucleotide sequence ID" value="NZ_BAAABS010000033.1"/>
</dbReference>
<gene>
    <name evidence="1" type="ORF">Drose_06025</name>
</gene>
<protein>
    <recommendedName>
        <fullName evidence="3">DUF1918 domain-containing protein</fullName>
    </recommendedName>
</protein>
<evidence type="ECO:0000313" key="2">
    <source>
        <dbReference type="Proteomes" id="UP001058271"/>
    </source>
</evidence>